<dbReference type="PANTHER" id="PTHR30158:SF3">
    <property type="entry name" value="MULTIDRUG EFFLUX PUMP SUBUNIT ACRA-RELATED"/>
    <property type="match status" value="1"/>
</dbReference>
<accession>A0A839HF29</accession>
<comment type="subcellular location">
    <subcellularLocation>
        <location evidence="1">Cell inner membrane</location>
        <topology evidence="1">Lipid-anchor</topology>
    </subcellularLocation>
</comment>
<dbReference type="AlphaFoldDB" id="A0A839HF29"/>
<dbReference type="Pfam" id="PF25967">
    <property type="entry name" value="RND-MFP_C"/>
    <property type="match status" value="1"/>
</dbReference>
<comment type="similarity">
    <text evidence="2">Belongs to the membrane fusion protein (MFP) (TC 8.A.1) family.</text>
</comment>
<dbReference type="Gene3D" id="2.40.30.170">
    <property type="match status" value="1"/>
</dbReference>
<dbReference type="PANTHER" id="PTHR30158">
    <property type="entry name" value="ACRA/E-RELATED COMPONENT OF DRUG EFFLUX TRANSPORTER"/>
    <property type="match status" value="1"/>
</dbReference>
<gene>
    <name evidence="9" type="ORF">HUK38_05195</name>
</gene>
<proteinExistence type="inferred from homology"/>
<evidence type="ECO:0000259" key="6">
    <source>
        <dbReference type="Pfam" id="PF25917"/>
    </source>
</evidence>
<feature type="chain" id="PRO_5032910341" evidence="4">
    <location>
        <begin position="20"/>
        <end position="389"/>
    </location>
</feature>
<dbReference type="Pfam" id="PF25917">
    <property type="entry name" value="BSH_RND"/>
    <property type="match status" value="1"/>
</dbReference>
<dbReference type="GO" id="GO:0005886">
    <property type="term" value="C:plasma membrane"/>
    <property type="evidence" value="ECO:0007669"/>
    <property type="project" value="UniProtKB-SubCell"/>
</dbReference>
<evidence type="ECO:0000313" key="9">
    <source>
        <dbReference type="EMBL" id="MBB1125629.1"/>
    </source>
</evidence>
<dbReference type="InterPro" id="IPR006143">
    <property type="entry name" value="RND_pump_MFP"/>
</dbReference>
<dbReference type="InterPro" id="IPR058625">
    <property type="entry name" value="MdtA-like_BSH"/>
</dbReference>
<dbReference type="PROSITE" id="PS51257">
    <property type="entry name" value="PROKAR_LIPOPROTEIN"/>
    <property type="match status" value="1"/>
</dbReference>
<keyword evidence="4" id="KW-0732">Signal</keyword>
<sequence>MPRSLFTSCWFLFTTTAVLTGCNNATAPAAGGPPGGRGTPEVSVVVVKTAPVTLTTELTGRAAPYQIAEVRPQVGGLIQARAFQEGAQIRAGQVLYQIDAARYRATYASAEAALARAQATQARAKLKANRYANLLRAKAVSQEDSDDTAAALKEADAEVALAQASLTAARIDLDYTQVKAPIAGRIGRSALTQGALVTANQEQALATVQQLDPIYVDLTQSSAQLLRLRQALADGRLQRPAGEQPSVTLILEDETRYPHAGRLKFSEVTVSQGTGTVTLRATFPNPDRILLPGMFVRALVEEGTRADAILIPQQAVQRDRRGNPTALVVTADNQVAQHVLQINRTQGDQWLVESGLAAGERVIVEGLQHVRPGMQVKVVEAGAAAAPVH</sequence>
<dbReference type="Gene3D" id="1.10.287.470">
    <property type="entry name" value="Helix hairpin bin"/>
    <property type="match status" value="1"/>
</dbReference>
<dbReference type="Pfam" id="PF25944">
    <property type="entry name" value="Beta-barrel_RND"/>
    <property type="match status" value="1"/>
</dbReference>
<dbReference type="Pfam" id="PF25876">
    <property type="entry name" value="HH_MFP_RND"/>
    <property type="match status" value="1"/>
</dbReference>
<feature type="signal peptide" evidence="4">
    <location>
        <begin position="1"/>
        <end position="19"/>
    </location>
</feature>
<evidence type="ECO:0000256" key="2">
    <source>
        <dbReference type="ARBA" id="ARBA00009477"/>
    </source>
</evidence>
<protein>
    <submittedName>
        <fullName evidence="9">Efflux RND transporter periplasmic adaptor subunit</fullName>
    </submittedName>
</protein>
<dbReference type="EMBL" id="JABVCQ010000008">
    <property type="protein sequence ID" value="MBB1125629.1"/>
    <property type="molecule type" value="Genomic_DNA"/>
</dbReference>
<dbReference type="InterPro" id="IPR058627">
    <property type="entry name" value="MdtA-like_C"/>
</dbReference>
<feature type="domain" description="Multidrug resistance protein MdtA-like barrel-sandwich hybrid" evidence="6">
    <location>
        <begin position="67"/>
        <end position="209"/>
    </location>
</feature>
<dbReference type="FunFam" id="2.40.420.20:FF:000001">
    <property type="entry name" value="Efflux RND transporter periplasmic adaptor subunit"/>
    <property type="match status" value="1"/>
</dbReference>
<comment type="caution">
    <text evidence="9">The sequence shown here is derived from an EMBL/GenBank/DDBJ whole genome shotgun (WGS) entry which is preliminary data.</text>
</comment>
<keyword evidence="3" id="KW-0175">Coiled coil</keyword>
<evidence type="ECO:0000259" key="5">
    <source>
        <dbReference type="Pfam" id="PF25876"/>
    </source>
</evidence>
<feature type="domain" description="Multidrug resistance protein MdtA-like C-terminal permuted SH3" evidence="8">
    <location>
        <begin position="307"/>
        <end position="368"/>
    </location>
</feature>
<feature type="domain" description="Multidrug resistance protein MdtA-like alpha-helical hairpin" evidence="5">
    <location>
        <begin position="106"/>
        <end position="176"/>
    </location>
</feature>
<organism evidence="9 10">
    <name type="scientific">Thiospirillum jenense</name>
    <dbReference type="NCBI Taxonomy" id="1653858"/>
    <lineage>
        <taxon>Bacteria</taxon>
        <taxon>Pseudomonadati</taxon>
        <taxon>Pseudomonadota</taxon>
        <taxon>Gammaproteobacteria</taxon>
        <taxon>Chromatiales</taxon>
        <taxon>Chromatiaceae</taxon>
        <taxon>Thiospirillum</taxon>
    </lineage>
</organism>
<keyword evidence="10" id="KW-1185">Reference proteome</keyword>
<dbReference type="Proteomes" id="UP000548632">
    <property type="component" value="Unassembled WGS sequence"/>
</dbReference>
<evidence type="ECO:0000256" key="4">
    <source>
        <dbReference type="SAM" id="SignalP"/>
    </source>
</evidence>
<dbReference type="GO" id="GO:0046677">
    <property type="term" value="P:response to antibiotic"/>
    <property type="evidence" value="ECO:0007669"/>
    <property type="project" value="TreeGrafter"/>
</dbReference>
<reference evidence="9 10" key="1">
    <citation type="journal article" date="2020" name="Arch. Microbiol.">
        <title>The genome sequence of the giant phototrophic gammaproteobacterium Thiospirillum jenense gives insight into its physiological properties and phylogenetic relationships.</title>
        <authorList>
            <person name="Imhoff J.F."/>
            <person name="Meyer T.E."/>
            <person name="Kyndt J.A."/>
        </authorList>
    </citation>
    <scope>NUCLEOTIDE SEQUENCE [LARGE SCALE GENOMIC DNA]</scope>
    <source>
        <strain evidence="9 10">DSM 216</strain>
    </source>
</reference>
<feature type="domain" description="Multidrug resistance protein MdtA-like beta-barrel" evidence="7">
    <location>
        <begin position="213"/>
        <end position="304"/>
    </location>
</feature>
<evidence type="ECO:0000256" key="1">
    <source>
        <dbReference type="ARBA" id="ARBA00004519"/>
    </source>
</evidence>
<dbReference type="Gene3D" id="2.40.50.100">
    <property type="match status" value="1"/>
</dbReference>
<name>A0A839HF29_9GAMM</name>
<dbReference type="NCBIfam" id="TIGR01730">
    <property type="entry name" value="RND_mfp"/>
    <property type="match status" value="1"/>
</dbReference>
<evidence type="ECO:0000259" key="8">
    <source>
        <dbReference type="Pfam" id="PF25967"/>
    </source>
</evidence>
<dbReference type="GO" id="GO:0022857">
    <property type="term" value="F:transmembrane transporter activity"/>
    <property type="evidence" value="ECO:0007669"/>
    <property type="project" value="InterPro"/>
</dbReference>
<dbReference type="Gene3D" id="2.40.420.20">
    <property type="match status" value="1"/>
</dbReference>
<evidence type="ECO:0000256" key="3">
    <source>
        <dbReference type="SAM" id="Coils"/>
    </source>
</evidence>
<dbReference type="SUPFAM" id="SSF111369">
    <property type="entry name" value="HlyD-like secretion proteins"/>
    <property type="match status" value="1"/>
</dbReference>
<dbReference type="InterPro" id="IPR058626">
    <property type="entry name" value="MdtA-like_b-barrel"/>
</dbReference>
<feature type="coiled-coil region" evidence="3">
    <location>
        <begin position="100"/>
        <end position="127"/>
    </location>
</feature>
<dbReference type="InterPro" id="IPR058624">
    <property type="entry name" value="MdtA-like_HH"/>
</dbReference>
<evidence type="ECO:0000313" key="10">
    <source>
        <dbReference type="Proteomes" id="UP000548632"/>
    </source>
</evidence>
<evidence type="ECO:0000259" key="7">
    <source>
        <dbReference type="Pfam" id="PF25944"/>
    </source>
</evidence>